<comment type="function">
    <text evidence="8">Cell division protein that may be involved in stabilizing or promoting the assembly of the division complex.</text>
</comment>
<dbReference type="InterPro" id="IPR013685">
    <property type="entry name" value="POTRA_FtsQ_type"/>
</dbReference>
<keyword evidence="11" id="KW-1185">Reference proteome</keyword>
<keyword evidence="2 8" id="KW-1003">Cell membrane</keyword>
<dbReference type="Gene3D" id="3.10.20.310">
    <property type="entry name" value="membrane protein fhac"/>
    <property type="match status" value="1"/>
</dbReference>
<comment type="caution">
    <text evidence="10">The sequence shown here is derived from an EMBL/GenBank/DDBJ whole genome shotgun (WGS) entry which is preliminary data.</text>
</comment>
<dbReference type="HAMAP" id="MF_00912">
    <property type="entry name" value="DivIB"/>
    <property type="match status" value="1"/>
</dbReference>
<feature type="domain" description="POTRA" evidence="9">
    <location>
        <begin position="48"/>
        <end position="116"/>
    </location>
</feature>
<dbReference type="PANTHER" id="PTHR37820:SF1">
    <property type="entry name" value="CELL DIVISION PROTEIN FTSQ"/>
    <property type="match status" value="1"/>
</dbReference>
<organism evidence="10 11">
    <name type="scientific">Sporosarcina siberiensis</name>
    <dbReference type="NCBI Taxonomy" id="1365606"/>
    <lineage>
        <taxon>Bacteria</taxon>
        <taxon>Bacillati</taxon>
        <taxon>Bacillota</taxon>
        <taxon>Bacilli</taxon>
        <taxon>Bacillales</taxon>
        <taxon>Caryophanaceae</taxon>
        <taxon>Sporosarcina</taxon>
    </lineage>
</organism>
<evidence type="ECO:0000256" key="4">
    <source>
        <dbReference type="ARBA" id="ARBA00022692"/>
    </source>
</evidence>
<name>A0ABW4SIJ0_9BACL</name>
<keyword evidence="6 8" id="KW-0472">Membrane</keyword>
<dbReference type="RefSeq" id="WP_381538683.1">
    <property type="nucleotide sequence ID" value="NZ_JBHUGI010000032.1"/>
</dbReference>
<dbReference type="Pfam" id="PF08478">
    <property type="entry name" value="POTRA_1"/>
    <property type="match status" value="1"/>
</dbReference>
<dbReference type="Pfam" id="PF03799">
    <property type="entry name" value="FtsQ_DivIB_C"/>
    <property type="match status" value="1"/>
</dbReference>
<evidence type="ECO:0000313" key="11">
    <source>
        <dbReference type="Proteomes" id="UP001597218"/>
    </source>
</evidence>
<keyword evidence="5 8" id="KW-1133">Transmembrane helix</keyword>
<evidence type="ECO:0000256" key="6">
    <source>
        <dbReference type="ARBA" id="ARBA00023136"/>
    </source>
</evidence>
<gene>
    <name evidence="8" type="primary">divIB</name>
    <name evidence="10" type="ORF">ACFSFY_13030</name>
</gene>
<evidence type="ECO:0000256" key="2">
    <source>
        <dbReference type="ARBA" id="ARBA00022475"/>
    </source>
</evidence>
<evidence type="ECO:0000256" key="8">
    <source>
        <dbReference type="HAMAP-Rule" id="MF_00912"/>
    </source>
</evidence>
<keyword evidence="4 8" id="KW-0812">Transmembrane</keyword>
<accession>A0ABW4SIJ0</accession>
<proteinExistence type="inferred from homology"/>
<reference evidence="11" key="1">
    <citation type="journal article" date="2019" name="Int. J. Syst. Evol. Microbiol.">
        <title>The Global Catalogue of Microorganisms (GCM) 10K type strain sequencing project: providing services to taxonomists for standard genome sequencing and annotation.</title>
        <authorList>
            <consortium name="The Broad Institute Genomics Platform"/>
            <consortium name="The Broad Institute Genome Sequencing Center for Infectious Disease"/>
            <person name="Wu L."/>
            <person name="Ma J."/>
        </authorList>
    </citation>
    <scope>NUCLEOTIDE SEQUENCE [LARGE SCALE GENOMIC DNA]</scope>
    <source>
        <strain evidence="11">CGMCC 4.7177</strain>
    </source>
</reference>
<evidence type="ECO:0000259" key="9">
    <source>
        <dbReference type="PROSITE" id="PS51779"/>
    </source>
</evidence>
<dbReference type="Proteomes" id="UP001597218">
    <property type="component" value="Unassembled WGS sequence"/>
</dbReference>
<dbReference type="InterPro" id="IPR026580">
    <property type="entry name" value="DivIB"/>
</dbReference>
<dbReference type="GO" id="GO:0051301">
    <property type="term" value="P:cell division"/>
    <property type="evidence" value="ECO:0007669"/>
    <property type="project" value="UniProtKB-KW"/>
</dbReference>
<evidence type="ECO:0000256" key="3">
    <source>
        <dbReference type="ARBA" id="ARBA00022618"/>
    </source>
</evidence>
<evidence type="ECO:0000313" key="10">
    <source>
        <dbReference type="EMBL" id="MFD1928959.1"/>
    </source>
</evidence>
<evidence type="ECO:0000256" key="5">
    <source>
        <dbReference type="ARBA" id="ARBA00022989"/>
    </source>
</evidence>
<sequence length="262" mass="30568">MDKVIDIEERIPSMREKRRRTTNKKFLFVIIIFIIALLIILYFQSPLSRINKVTISGANLYEEEFYINESGLIKDEPFWGFKKNAVEKALSEIEVVKKVVVTRKWFHDIEIKISEWGTIAYVEEKGQYSLLMENGELFTPETIVPEDEIPVLFGFSDVEIRKQLSKQLVKMEVEVYHMISEILFSGTDEDMESLIVYMDDGYEVRAIIPTFAESMEFYPDITAQLNDVEKGVIDMEVGTYFTPFSKMYGPEEEDEVIVEEDE</sequence>
<dbReference type="InterPro" id="IPR005548">
    <property type="entry name" value="Cell_div_FtsQ/DivIB_C"/>
</dbReference>
<evidence type="ECO:0000256" key="7">
    <source>
        <dbReference type="ARBA" id="ARBA00023306"/>
    </source>
</evidence>
<protein>
    <recommendedName>
        <fullName evidence="8">Cell division protein DivIB</fullName>
    </recommendedName>
</protein>
<keyword evidence="7 8" id="KW-0131">Cell cycle</keyword>
<dbReference type="EMBL" id="JBHUGI010000032">
    <property type="protein sequence ID" value="MFD1928959.1"/>
    <property type="molecule type" value="Genomic_DNA"/>
</dbReference>
<comment type="subcellular location">
    <subcellularLocation>
        <location evidence="8">Cell membrane</location>
        <topology evidence="8">Single-pass type II membrane protein</topology>
    </subcellularLocation>
    <subcellularLocation>
        <location evidence="1">Membrane</location>
    </subcellularLocation>
    <text evidence="8">Localizes to the division septum.</text>
</comment>
<feature type="transmembrane region" description="Helical" evidence="8">
    <location>
        <begin position="26"/>
        <end position="43"/>
    </location>
</feature>
<comment type="similarity">
    <text evidence="8">Belongs to the FtsQ/DivIB family. DivIB subfamily.</text>
</comment>
<dbReference type="PANTHER" id="PTHR37820">
    <property type="entry name" value="CELL DIVISION PROTEIN DIVIB"/>
    <property type="match status" value="1"/>
</dbReference>
<dbReference type="Gene3D" id="3.40.50.10960">
    <property type="match status" value="1"/>
</dbReference>
<dbReference type="InterPro" id="IPR050487">
    <property type="entry name" value="FtsQ_DivIB"/>
</dbReference>
<evidence type="ECO:0000256" key="1">
    <source>
        <dbReference type="ARBA" id="ARBA00004370"/>
    </source>
</evidence>
<keyword evidence="3 8" id="KW-0132">Cell division</keyword>
<dbReference type="PROSITE" id="PS51779">
    <property type="entry name" value="POTRA"/>
    <property type="match status" value="1"/>
</dbReference>
<dbReference type="InterPro" id="IPR034746">
    <property type="entry name" value="POTRA"/>
</dbReference>